<feature type="transmembrane region" description="Helical" evidence="2">
    <location>
        <begin position="105"/>
        <end position="125"/>
    </location>
</feature>
<feature type="compositionally biased region" description="Polar residues" evidence="1">
    <location>
        <begin position="799"/>
        <end position="813"/>
    </location>
</feature>
<feature type="compositionally biased region" description="Gly residues" evidence="1">
    <location>
        <begin position="980"/>
        <end position="989"/>
    </location>
</feature>
<gene>
    <name evidence="3" type="ORF">OCTVUL_1B019690</name>
</gene>
<reference evidence="3" key="1">
    <citation type="submission" date="2023-08" db="EMBL/GenBank/DDBJ databases">
        <authorList>
            <person name="Alioto T."/>
            <person name="Alioto T."/>
            <person name="Gomez Garrido J."/>
        </authorList>
    </citation>
    <scope>NUCLEOTIDE SEQUENCE</scope>
</reference>
<name>A0AA36BTT5_OCTVU</name>
<evidence type="ECO:0000256" key="2">
    <source>
        <dbReference type="SAM" id="Phobius"/>
    </source>
</evidence>
<dbReference type="Proteomes" id="UP001162480">
    <property type="component" value="Chromosome 25"/>
</dbReference>
<feature type="region of interest" description="Disordered" evidence="1">
    <location>
        <begin position="959"/>
        <end position="1025"/>
    </location>
</feature>
<protein>
    <submittedName>
        <fullName evidence="3">Uncharacterized protein</fullName>
    </submittedName>
</protein>
<feature type="compositionally biased region" description="Polar residues" evidence="1">
    <location>
        <begin position="390"/>
        <end position="406"/>
    </location>
</feature>
<feature type="compositionally biased region" description="Basic residues" evidence="1">
    <location>
        <begin position="872"/>
        <end position="887"/>
    </location>
</feature>
<feature type="region of interest" description="Disordered" evidence="1">
    <location>
        <begin position="378"/>
        <end position="406"/>
    </location>
</feature>
<feature type="region of interest" description="Disordered" evidence="1">
    <location>
        <begin position="552"/>
        <end position="585"/>
    </location>
</feature>
<feature type="transmembrane region" description="Helical" evidence="2">
    <location>
        <begin position="241"/>
        <end position="261"/>
    </location>
</feature>
<feature type="region of interest" description="Disordered" evidence="1">
    <location>
        <begin position="1067"/>
        <end position="1087"/>
    </location>
</feature>
<feature type="compositionally biased region" description="Low complexity" evidence="1">
    <location>
        <begin position="959"/>
        <end position="979"/>
    </location>
</feature>
<feature type="compositionally biased region" description="Low complexity" evidence="1">
    <location>
        <begin position="507"/>
        <end position="520"/>
    </location>
</feature>
<feature type="region of interest" description="Disordered" evidence="1">
    <location>
        <begin position="474"/>
        <end position="526"/>
    </location>
</feature>
<feature type="compositionally biased region" description="Low complexity" evidence="1">
    <location>
        <begin position="12"/>
        <end position="23"/>
    </location>
</feature>
<accession>A0AA36BTT5</accession>
<dbReference type="EMBL" id="OX597838">
    <property type="protein sequence ID" value="CAI9740476.1"/>
    <property type="molecule type" value="Genomic_DNA"/>
</dbReference>
<keyword evidence="2" id="KW-0472">Membrane</keyword>
<feature type="region of interest" description="Disordered" evidence="1">
    <location>
        <begin position="1"/>
        <end position="94"/>
    </location>
</feature>
<feature type="region of interest" description="Disordered" evidence="1">
    <location>
        <begin position="856"/>
        <end position="898"/>
    </location>
</feature>
<feature type="compositionally biased region" description="Low complexity" evidence="1">
    <location>
        <begin position="888"/>
        <end position="898"/>
    </location>
</feature>
<keyword evidence="2" id="KW-1133">Transmembrane helix</keyword>
<dbReference type="AlphaFoldDB" id="A0AA36BTT5"/>
<feature type="region of interest" description="Disordered" evidence="1">
    <location>
        <begin position="792"/>
        <end position="837"/>
    </location>
</feature>
<keyword evidence="2" id="KW-0812">Transmembrane</keyword>
<organism evidence="3 4">
    <name type="scientific">Octopus vulgaris</name>
    <name type="common">Common octopus</name>
    <dbReference type="NCBI Taxonomy" id="6645"/>
    <lineage>
        <taxon>Eukaryota</taxon>
        <taxon>Metazoa</taxon>
        <taxon>Spiralia</taxon>
        <taxon>Lophotrochozoa</taxon>
        <taxon>Mollusca</taxon>
        <taxon>Cephalopoda</taxon>
        <taxon>Coleoidea</taxon>
        <taxon>Octopodiformes</taxon>
        <taxon>Octopoda</taxon>
        <taxon>Incirrata</taxon>
        <taxon>Octopodidae</taxon>
        <taxon>Octopus</taxon>
    </lineage>
</organism>
<feature type="region of interest" description="Disordered" evidence="1">
    <location>
        <begin position="418"/>
        <end position="442"/>
    </location>
</feature>
<proteinExistence type="predicted"/>
<keyword evidence="4" id="KW-1185">Reference proteome</keyword>
<evidence type="ECO:0000313" key="3">
    <source>
        <dbReference type="EMBL" id="CAI9740476.1"/>
    </source>
</evidence>
<feature type="compositionally biased region" description="Polar residues" evidence="1">
    <location>
        <begin position="1"/>
        <end position="11"/>
    </location>
</feature>
<feature type="compositionally biased region" description="Basic and acidic residues" evidence="1">
    <location>
        <begin position="419"/>
        <end position="429"/>
    </location>
</feature>
<feature type="compositionally biased region" description="Low complexity" evidence="1">
    <location>
        <begin position="69"/>
        <end position="88"/>
    </location>
</feature>
<evidence type="ECO:0000313" key="4">
    <source>
        <dbReference type="Proteomes" id="UP001162480"/>
    </source>
</evidence>
<feature type="compositionally biased region" description="Polar residues" evidence="1">
    <location>
        <begin position="822"/>
        <end position="837"/>
    </location>
</feature>
<feature type="compositionally biased region" description="Polar residues" evidence="1">
    <location>
        <begin position="1077"/>
        <end position="1087"/>
    </location>
</feature>
<feature type="compositionally biased region" description="Low complexity" evidence="1">
    <location>
        <begin position="48"/>
        <end position="62"/>
    </location>
</feature>
<sequence length="1087" mass="119180">MTTPSPSVPNMTASLTSTSLASTQYKPTKALTKPESSTTSPNLAMAASTTSTSTDLTSVTSTVGKQSTRETLSTRSTSKSTNQSMSSKLLITSPTSSRTTAMNRFLWLSQLMFLLLMSISSVVSFPTQPAETYGDNNVSVYVKQPTPLVTVELSVLDQKQTETTAETKTGDHITHPRLQTDKGQHFSPEISVKLINLLGSPSTSNPIFDVSGTESSQFVTESGNETILLDMKPTSAPTNQSVNLAVIPVLGIFFLMVILWMKCSTWFRDQLRDNDLEDDGKEYVILSPPEEGYREVEFRSDTSSMYYDTVSSYRSILRQKVEYGGFNNYDTVTSIRSILQQRTDVCDAAVQVKLQGEHLKTDRWKSVSGILNNSGSSSDLLKVPKKTHRQVSFQTSQNESYDPPLQQTCDANIQVGDSSTERMKNKEQARLLQKPVDPNLGSGAEVSKCFGSGTQLSMQSSNTSLIGLDIFGVPYPSTSHQEDNDATRQQETPGSDGSGGGEREGSVGETSSYGGTSSVTSKDEPAQCEIINPKHRRVHQFQVLRVDSSDGLYREPVQSKDAELTSETTDVSEKDSTLPTETSQDDYSLAQSLTHPHHYLCRRLKQAKRRCKDPTGPITDSISDFKPPIFSEVKFGQPPSDEDECDYVDDINLPVKHGTQRNSGLSQTLFIDENNENNCWCEQTMESGKGDKLNRLLEAHASCVAAAPRASPISMHSSAASSTLSSHSSCSSLEAIKDEINEDGGEDGRGLALAQDASSYITQGMYAEEETPLIMDLAGDSPCQSPEIHALVRQRGHRSSSGYETQGHETPSTAKGHVPETGDTSCDVTPLTSSTNSLHECCDGKRCTILAEAQSAQHPLSTHSHQQPLPHPQHHLHHHPHHYHHHQQQQQQQQQDQLAETLKTQPGVPQDTPRIPSYIPHNTFRQETRHDDNNNNNNNNLRRSVMERNQSLDQRLSLTSTSATKNTNNNSSSSSSSSAIGGGITGGSGNNNNNNSNTIRNQIQRIPDTGSDDLRSTATGSTRLAEPNIVQHEEPIDFKRFHRKPVPPILHEKEPLLLPSNYSAPTTTPTADVHLPNTETESNFEIV</sequence>
<evidence type="ECO:0000256" key="1">
    <source>
        <dbReference type="SAM" id="MobiDB-lite"/>
    </source>
</evidence>